<protein>
    <submittedName>
        <fullName evidence="1">Uncharacterized protein</fullName>
    </submittedName>
</protein>
<evidence type="ECO:0000313" key="2">
    <source>
        <dbReference type="Proteomes" id="UP000694552"/>
    </source>
</evidence>
<reference evidence="1" key="2">
    <citation type="submission" date="2025-09" db="UniProtKB">
        <authorList>
            <consortium name="Ensembl"/>
        </authorList>
    </citation>
    <scope>IDENTIFICATION</scope>
</reference>
<dbReference type="Proteomes" id="UP000694552">
    <property type="component" value="Unplaced"/>
</dbReference>
<organism evidence="1 2">
    <name type="scientific">Otus sunia</name>
    <name type="common">Oriental scops-owl</name>
    <dbReference type="NCBI Taxonomy" id="257818"/>
    <lineage>
        <taxon>Eukaryota</taxon>
        <taxon>Metazoa</taxon>
        <taxon>Chordata</taxon>
        <taxon>Craniata</taxon>
        <taxon>Vertebrata</taxon>
        <taxon>Euteleostomi</taxon>
        <taxon>Archelosauria</taxon>
        <taxon>Archosauria</taxon>
        <taxon>Dinosauria</taxon>
        <taxon>Saurischia</taxon>
        <taxon>Theropoda</taxon>
        <taxon>Coelurosauria</taxon>
        <taxon>Aves</taxon>
        <taxon>Neognathae</taxon>
        <taxon>Neoaves</taxon>
        <taxon>Telluraves</taxon>
        <taxon>Strigiformes</taxon>
        <taxon>Strigidae</taxon>
        <taxon>Otus</taxon>
    </lineage>
</organism>
<accession>A0A8C8BG31</accession>
<dbReference type="AlphaFoldDB" id="A0A8C8BG31"/>
<dbReference type="Ensembl" id="ENSOSUT00000021289.1">
    <property type="protein sequence ID" value="ENSOSUP00000020640.1"/>
    <property type="gene ID" value="ENSOSUG00000014396.1"/>
</dbReference>
<proteinExistence type="predicted"/>
<name>A0A8C8BG31_9STRI</name>
<keyword evidence="2" id="KW-1185">Reference proteome</keyword>
<sequence length="166" mass="17842">MAEDHGLADGDAAVDVAEGSVLLLPAPAHEEVLPDVAEGELVLAQLYHDGVGDYPHEQQHLAALGPQESSPLNAHALAGEALSVDHDVGFIQHEQLDLLHVYESVFEAPVQHRPRRPDDDLLLQPGALENCERGNCTPAPPNAMGFCCSRAFFPSVISDSAKWSLR</sequence>
<reference evidence="1" key="1">
    <citation type="submission" date="2025-08" db="UniProtKB">
        <authorList>
            <consortium name="Ensembl"/>
        </authorList>
    </citation>
    <scope>IDENTIFICATION</scope>
</reference>
<evidence type="ECO:0000313" key="1">
    <source>
        <dbReference type="Ensembl" id="ENSOSUP00000020640.1"/>
    </source>
</evidence>